<evidence type="ECO:0000313" key="4">
    <source>
        <dbReference type="Proteomes" id="UP001519460"/>
    </source>
</evidence>
<protein>
    <recommendedName>
        <fullName evidence="2">MIT domain-containing protein</fullName>
    </recommendedName>
</protein>
<feature type="compositionally biased region" description="Basic and acidic residues" evidence="1">
    <location>
        <begin position="593"/>
        <end position="610"/>
    </location>
</feature>
<accession>A0ABD0JPZ8</accession>
<dbReference type="EMBL" id="JACVVK020000361">
    <property type="protein sequence ID" value="KAK7476951.1"/>
    <property type="molecule type" value="Genomic_DNA"/>
</dbReference>
<feature type="region of interest" description="Disordered" evidence="1">
    <location>
        <begin position="309"/>
        <end position="355"/>
    </location>
</feature>
<evidence type="ECO:0000313" key="3">
    <source>
        <dbReference type="EMBL" id="KAK7476951.1"/>
    </source>
</evidence>
<feature type="region of interest" description="Disordered" evidence="1">
    <location>
        <begin position="1"/>
        <end position="33"/>
    </location>
</feature>
<feature type="compositionally biased region" description="Polar residues" evidence="1">
    <location>
        <begin position="23"/>
        <end position="33"/>
    </location>
</feature>
<name>A0ABD0JPZ8_9CAEN</name>
<feature type="region of interest" description="Disordered" evidence="1">
    <location>
        <begin position="567"/>
        <end position="610"/>
    </location>
</feature>
<dbReference type="Pfam" id="PF06911">
    <property type="entry name" value="Senescence"/>
    <property type="match status" value="1"/>
</dbReference>
<keyword evidence="4" id="KW-1185">Reference proteome</keyword>
<dbReference type="AlphaFoldDB" id="A0ABD0JPZ8"/>
<dbReference type="Proteomes" id="UP001519460">
    <property type="component" value="Unassembled WGS sequence"/>
</dbReference>
<feature type="domain" description="MIT" evidence="2">
    <location>
        <begin position="40"/>
        <end position="119"/>
    </location>
</feature>
<gene>
    <name evidence="3" type="ORF">BaRGS_00031810</name>
</gene>
<dbReference type="PANTHER" id="PTHR21068">
    <property type="entry name" value="SPARTIN"/>
    <property type="match status" value="1"/>
</dbReference>
<organism evidence="3 4">
    <name type="scientific">Batillaria attramentaria</name>
    <dbReference type="NCBI Taxonomy" id="370345"/>
    <lineage>
        <taxon>Eukaryota</taxon>
        <taxon>Metazoa</taxon>
        <taxon>Spiralia</taxon>
        <taxon>Lophotrochozoa</taxon>
        <taxon>Mollusca</taxon>
        <taxon>Gastropoda</taxon>
        <taxon>Caenogastropoda</taxon>
        <taxon>Sorbeoconcha</taxon>
        <taxon>Cerithioidea</taxon>
        <taxon>Batillariidae</taxon>
        <taxon>Batillaria</taxon>
    </lineage>
</organism>
<feature type="compositionally biased region" description="Pro residues" evidence="1">
    <location>
        <begin position="13"/>
        <end position="22"/>
    </location>
</feature>
<dbReference type="Gene3D" id="1.20.58.80">
    <property type="entry name" value="Phosphotransferase system, lactose/cellobiose-type IIA subunit"/>
    <property type="match status" value="1"/>
</dbReference>
<feature type="compositionally biased region" description="Basic and acidic residues" evidence="1">
    <location>
        <begin position="1"/>
        <end position="12"/>
    </location>
</feature>
<sequence length="610" mass="65816">MECMEQRPDRRNAPPPRPPPPTSASTRQENESVAETFHTFQRLHDKAFASINKGLSADEDGDMRAAEEHYTTGIALLDMALAVDCENLQNATQDQKDSAKQMQQKMNKTRLQISYRLEGLRGQDQQRAVPELPQSPEIDGVRLPSYDEAVSASNHSSLMSDAALGDSIMAAEYPGHAERSSTEATQLFTIPDGVQIFYITAQGYVSAPSYPNSLHVVKFHEPVEGNRESRMASDAPPAFLQVGEWFYPLIPGASPVLHTSYGGYIFPDLSSGGEGSSVGLMLPDNISEAERHCLEDILRNFSAVQEQRAPVQPEDLTMPSAPLEEPEAAEAAHRPPVTAEGQEPTEGAKDIKENTTSAKISRGIIVASEWISWGVGKGAEKAGELISFGSTKLREKLKPEEQERKIDPRVQKGMGYARAATNTAVKVSGYIVNKLGEATMALGRQVAPHLRKKGEKILPKSLKTKESSSKIDGVIEVAASGLQGFGTVYMGLEGAAKALARSLANETVRVVHHKYGQEAGKFTENTVYAVGNVAMTAYTADNLGVKAIAKRAAKDTGKALIYDLKEKRSGQQMKDGQEKGGLSDGAGSSYAGGDKKGDTGGDKKGDKTPW</sequence>
<dbReference type="InterPro" id="IPR007330">
    <property type="entry name" value="MIT_dom"/>
</dbReference>
<comment type="caution">
    <text evidence="3">The sequence shown here is derived from an EMBL/GenBank/DDBJ whole genome shotgun (WGS) entry which is preliminary data.</text>
</comment>
<dbReference type="InterPro" id="IPR009686">
    <property type="entry name" value="Senescence/spartin_C"/>
</dbReference>
<dbReference type="PANTHER" id="PTHR21068:SF43">
    <property type="entry name" value="SPARTIN"/>
    <property type="match status" value="1"/>
</dbReference>
<reference evidence="3 4" key="1">
    <citation type="journal article" date="2023" name="Sci. Data">
        <title>Genome assembly of the Korean intertidal mud-creeper Batillaria attramentaria.</title>
        <authorList>
            <person name="Patra A.K."/>
            <person name="Ho P.T."/>
            <person name="Jun S."/>
            <person name="Lee S.J."/>
            <person name="Kim Y."/>
            <person name="Won Y.J."/>
        </authorList>
    </citation>
    <scope>NUCLEOTIDE SEQUENCE [LARGE SCALE GENOMIC DNA]</scope>
    <source>
        <strain evidence="3">Wonlab-2016</strain>
    </source>
</reference>
<dbReference type="SMART" id="SM00745">
    <property type="entry name" value="MIT"/>
    <property type="match status" value="1"/>
</dbReference>
<dbReference type="InterPro" id="IPR045036">
    <property type="entry name" value="Spartin-like"/>
</dbReference>
<proteinExistence type="predicted"/>
<evidence type="ECO:0000259" key="2">
    <source>
        <dbReference type="SMART" id="SM00745"/>
    </source>
</evidence>
<feature type="region of interest" description="Disordered" evidence="1">
    <location>
        <begin position="122"/>
        <end position="141"/>
    </location>
</feature>
<evidence type="ECO:0000256" key="1">
    <source>
        <dbReference type="SAM" id="MobiDB-lite"/>
    </source>
</evidence>